<dbReference type="RefSeq" id="WP_105360188.1">
    <property type="nucleotide sequence ID" value="NZ_PUIB01000031.1"/>
</dbReference>
<dbReference type="GO" id="GO:0046403">
    <property type="term" value="F:polynucleotide 3'-phosphatase activity"/>
    <property type="evidence" value="ECO:0007669"/>
    <property type="project" value="TreeGrafter"/>
</dbReference>
<proteinExistence type="predicted"/>
<comment type="caution">
    <text evidence="1">The sequence shown here is derived from an EMBL/GenBank/DDBJ whole genome shotgun (WGS) entry which is preliminary data.</text>
</comment>
<organism evidence="1 2">
    <name type="scientific">Blastopirellula marina</name>
    <dbReference type="NCBI Taxonomy" id="124"/>
    <lineage>
        <taxon>Bacteria</taxon>
        <taxon>Pseudomonadati</taxon>
        <taxon>Planctomycetota</taxon>
        <taxon>Planctomycetia</taxon>
        <taxon>Pirellulales</taxon>
        <taxon>Pirellulaceae</taxon>
        <taxon>Blastopirellula</taxon>
    </lineage>
</organism>
<accession>A0A2S8F2Y7</accession>
<dbReference type="PANTHER" id="PTHR12083">
    <property type="entry name" value="BIFUNCTIONAL POLYNUCLEOTIDE PHOSPHATASE/KINASE"/>
    <property type="match status" value="1"/>
</dbReference>
<dbReference type="AlphaFoldDB" id="A0A2S8F2Y7"/>
<dbReference type="InterPro" id="IPR017101">
    <property type="entry name" value="P-loop_ATP/GTP-bd_All4644_prd"/>
</dbReference>
<dbReference type="PANTHER" id="PTHR12083:SF9">
    <property type="entry name" value="BIFUNCTIONAL POLYNUCLEOTIDE PHOSPHATASE_KINASE"/>
    <property type="match status" value="1"/>
</dbReference>
<reference evidence="1 2" key="1">
    <citation type="submission" date="2018-02" db="EMBL/GenBank/DDBJ databases">
        <title>Comparative genomes isolates from brazilian mangrove.</title>
        <authorList>
            <person name="Araujo J.E."/>
            <person name="Taketani R.G."/>
            <person name="Silva M.C.P."/>
            <person name="Loureco M.V."/>
            <person name="Andreote F.D."/>
        </authorList>
    </citation>
    <scope>NUCLEOTIDE SEQUENCE [LARGE SCALE GENOMIC DNA]</scope>
    <source>
        <strain evidence="1 2">NAP PRIS-MGV</strain>
    </source>
</reference>
<evidence type="ECO:0000313" key="1">
    <source>
        <dbReference type="EMBL" id="PQO26511.1"/>
    </source>
</evidence>
<dbReference type="InterPro" id="IPR027417">
    <property type="entry name" value="P-loop_NTPase"/>
</dbReference>
<dbReference type="GO" id="GO:0046404">
    <property type="term" value="F:ATP-dependent polydeoxyribonucleotide 5'-hydroxyl-kinase activity"/>
    <property type="evidence" value="ECO:0007669"/>
    <property type="project" value="TreeGrafter"/>
</dbReference>
<gene>
    <name evidence="1" type="ORF">C5Y98_30700</name>
</gene>
<dbReference type="EMBL" id="PUIB01000031">
    <property type="protein sequence ID" value="PQO26511.1"/>
    <property type="molecule type" value="Genomic_DNA"/>
</dbReference>
<dbReference type="SUPFAM" id="SSF52540">
    <property type="entry name" value="P-loop containing nucleoside triphosphate hydrolases"/>
    <property type="match status" value="1"/>
</dbReference>
<keyword evidence="1" id="KW-0418">Kinase</keyword>
<dbReference type="Pfam" id="PF13671">
    <property type="entry name" value="AAA_33"/>
    <property type="match status" value="1"/>
</dbReference>
<name>A0A2S8F2Y7_9BACT</name>
<dbReference type="Gene3D" id="3.40.50.300">
    <property type="entry name" value="P-loop containing nucleotide triphosphate hydrolases"/>
    <property type="match status" value="1"/>
</dbReference>
<evidence type="ECO:0000313" key="2">
    <source>
        <dbReference type="Proteomes" id="UP000239388"/>
    </source>
</evidence>
<protein>
    <submittedName>
        <fullName evidence="1">Kinase</fullName>
    </submittedName>
</protein>
<dbReference type="GO" id="GO:0003690">
    <property type="term" value="F:double-stranded DNA binding"/>
    <property type="evidence" value="ECO:0007669"/>
    <property type="project" value="TreeGrafter"/>
</dbReference>
<dbReference type="Proteomes" id="UP000239388">
    <property type="component" value="Unassembled WGS sequence"/>
</dbReference>
<dbReference type="OrthoDB" id="8564590at2"/>
<keyword evidence="1" id="KW-0808">Transferase</keyword>
<sequence length="146" mass="16680">MEGVIFIGLQASGKSSFFKQQFFATHVRISLDLLRTRNRERRLLAACLETSQPVVVDNTNPTRAERAAYVRAFRQAQYSIVGYYFRSQVEACLARNAQRDLPVPQIGILSTAKKLERPSLEEGFDFLRYVRLTDSGFAVEEWNDAI</sequence>
<dbReference type="GO" id="GO:0006281">
    <property type="term" value="P:DNA repair"/>
    <property type="evidence" value="ECO:0007669"/>
    <property type="project" value="TreeGrafter"/>
</dbReference>
<dbReference type="PIRSF" id="PIRSF037081">
    <property type="entry name" value="P-loop_All4644_prd"/>
    <property type="match status" value="1"/>
</dbReference>